<dbReference type="OrthoDB" id="442731at2759"/>
<evidence type="ECO:0000313" key="1">
    <source>
        <dbReference type="EMBL" id="RWR77969.1"/>
    </source>
</evidence>
<accession>A0A443NHJ9</accession>
<dbReference type="PANTHER" id="PTHR31263:SF0">
    <property type="entry name" value="CELLULASE FAMILY PROTEIN (AFU_ORTHOLOGUE AFUA_5G14560)"/>
    <property type="match status" value="1"/>
</dbReference>
<name>A0A443NHJ9_9MAGN</name>
<dbReference type="EMBL" id="QPKB01000002">
    <property type="protein sequence ID" value="RWR77969.1"/>
    <property type="molecule type" value="Genomic_DNA"/>
</dbReference>
<evidence type="ECO:0000313" key="2">
    <source>
        <dbReference type="Proteomes" id="UP000283530"/>
    </source>
</evidence>
<protein>
    <submittedName>
        <fullName evidence="1">Cellulase protein</fullName>
    </submittedName>
</protein>
<comment type="caution">
    <text evidence="1">The sequence shown here is derived from an EMBL/GenBank/DDBJ whole genome shotgun (WGS) entry which is preliminary data.</text>
</comment>
<sequence length="159" mass="17650">MACMNITTNVVAISLRNGFVGPNKTLVIVTGSLELHSYSWYSGNPYEACGKYVQDVMRAGGFLLDQGWPLFISEFGADERGTNANDNNFLNCFFGLAAERDLDWALWALQGSYYVRGKIGTDKVYGLLDSSWGQLRNASFLQRLSTIQPPSQCMLLIKS</sequence>
<dbReference type="InterPro" id="IPR017853">
    <property type="entry name" value="GH"/>
</dbReference>
<dbReference type="Gene3D" id="3.20.20.80">
    <property type="entry name" value="Glycosidases"/>
    <property type="match status" value="1"/>
</dbReference>
<dbReference type="PANTHER" id="PTHR31263">
    <property type="entry name" value="CELLULASE FAMILY PROTEIN (AFU_ORTHOLOGUE AFUA_5G14560)"/>
    <property type="match status" value="1"/>
</dbReference>
<dbReference type="SUPFAM" id="SSF51445">
    <property type="entry name" value="(Trans)glycosidases"/>
    <property type="match status" value="1"/>
</dbReference>
<reference evidence="1 2" key="1">
    <citation type="journal article" date="2019" name="Nat. Plants">
        <title>Stout camphor tree genome fills gaps in understanding of flowering plant genome evolution.</title>
        <authorList>
            <person name="Chaw S.M."/>
            <person name="Liu Y.C."/>
            <person name="Wu Y.W."/>
            <person name="Wang H.Y."/>
            <person name="Lin C.I."/>
            <person name="Wu C.S."/>
            <person name="Ke H.M."/>
            <person name="Chang L.Y."/>
            <person name="Hsu C.Y."/>
            <person name="Yang H.T."/>
            <person name="Sudianto E."/>
            <person name="Hsu M.H."/>
            <person name="Wu K.P."/>
            <person name="Wang L.N."/>
            <person name="Leebens-Mack J.H."/>
            <person name="Tsai I.J."/>
        </authorList>
    </citation>
    <scope>NUCLEOTIDE SEQUENCE [LARGE SCALE GENOMIC DNA]</scope>
    <source>
        <strain evidence="2">cv. Chaw 1501</strain>
        <tissue evidence="1">Young leaves</tissue>
    </source>
</reference>
<gene>
    <name evidence="1" type="ORF">CKAN_00647400</name>
</gene>
<dbReference type="Proteomes" id="UP000283530">
    <property type="component" value="Unassembled WGS sequence"/>
</dbReference>
<dbReference type="AlphaFoldDB" id="A0A443NHJ9"/>
<dbReference type="STRING" id="337451.A0A443NHJ9"/>
<organism evidence="1 2">
    <name type="scientific">Cinnamomum micranthum f. kanehirae</name>
    <dbReference type="NCBI Taxonomy" id="337451"/>
    <lineage>
        <taxon>Eukaryota</taxon>
        <taxon>Viridiplantae</taxon>
        <taxon>Streptophyta</taxon>
        <taxon>Embryophyta</taxon>
        <taxon>Tracheophyta</taxon>
        <taxon>Spermatophyta</taxon>
        <taxon>Magnoliopsida</taxon>
        <taxon>Magnoliidae</taxon>
        <taxon>Laurales</taxon>
        <taxon>Lauraceae</taxon>
        <taxon>Cinnamomum</taxon>
    </lineage>
</organism>
<keyword evidence="2" id="KW-1185">Reference proteome</keyword>
<proteinExistence type="predicted"/>